<dbReference type="InParanoid" id="A0A4Q1BNG4"/>
<dbReference type="InterPro" id="IPR036875">
    <property type="entry name" value="Znf_CCHC_sf"/>
</dbReference>
<comment type="caution">
    <text evidence="5">The sequence shown here is derived from an EMBL/GenBank/DDBJ whole genome shotgun (WGS) entry which is preliminary data.</text>
</comment>
<proteinExistence type="predicted"/>
<dbReference type="InterPro" id="IPR001878">
    <property type="entry name" value="Znf_CCHC"/>
</dbReference>
<evidence type="ECO:0000256" key="2">
    <source>
        <dbReference type="PROSITE-ProRule" id="PRU00047"/>
    </source>
</evidence>
<feature type="domain" description="CCHC-type" evidence="4">
    <location>
        <begin position="287"/>
        <end position="301"/>
    </location>
</feature>
<protein>
    <recommendedName>
        <fullName evidence="4">CCHC-type domain-containing protein</fullName>
    </recommendedName>
</protein>
<dbReference type="AlphaFoldDB" id="A0A4Q1BNG4"/>
<dbReference type="Pfam" id="PF03732">
    <property type="entry name" value="Retrotrans_gag"/>
    <property type="match status" value="1"/>
</dbReference>
<dbReference type="OrthoDB" id="8963439at2759"/>
<gene>
    <name evidence="5" type="ORF">M231_03361</name>
</gene>
<dbReference type="PROSITE" id="PS50158">
    <property type="entry name" value="ZF_CCHC"/>
    <property type="match status" value="1"/>
</dbReference>
<keyword evidence="2" id="KW-0479">Metal-binding</keyword>
<dbReference type="GO" id="GO:0006397">
    <property type="term" value="P:mRNA processing"/>
    <property type="evidence" value="ECO:0007669"/>
    <property type="project" value="UniProtKB-KW"/>
</dbReference>
<evidence type="ECO:0000259" key="4">
    <source>
        <dbReference type="PROSITE" id="PS50158"/>
    </source>
</evidence>
<keyword evidence="6" id="KW-1185">Reference proteome</keyword>
<feature type="compositionally biased region" description="Polar residues" evidence="3">
    <location>
        <begin position="326"/>
        <end position="336"/>
    </location>
</feature>
<evidence type="ECO:0000313" key="5">
    <source>
        <dbReference type="EMBL" id="RXK39408.1"/>
    </source>
</evidence>
<dbReference type="Proteomes" id="UP000289152">
    <property type="component" value="Unassembled WGS sequence"/>
</dbReference>
<reference evidence="5 6" key="1">
    <citation type="submission" date="2016-06" db="EMBL/GenBank/DDBJ databases">
        <title>Evolution of pathogenesis and genome organization in the Tremellales.</title>
        <authorList>
            <person name="Cuomo C."/>
            <person name="Litvintseva A."/>
            <person name="Heitman J."/>
            <person name="Chen Y."/>
            <person name="Sun S."/>
            <person name="Springer D."/>
            <person name="Dromer F."/>
            <person name="Young S."/>
            <person name="Zeng Q."/>
            <person name="Chapman S."/>
            <person name="Gujja S."/>
            <person name="Saif S."/>
            <person name="Birren B."/>
        </authorList>
    </citation>
    <scope>NUCLEOTIDE SEQUENCE [LARGE SCALE GENOMIC DNA]</scope>
    <source>
        <strain evidence="5 6">ATCC 28783</strain>
    </source>
</reference>
<keyword evidence="2" id="KW-0862">Zinc</keyword>
<feature type="region of interest" description="Disordered" evidence="3">
    <location>
        <begin position="242"/>
        <end position="264"/>
    </location>
</feature>
<dbReference type="STRING" id="5217.A0A4Q1BNG4"/>
<accession>A0A4Q1BNG4</accession>
<dbReference type="EMBL" id="SDIL01000032">
    <property type="protein sequence ID" value="RXK39408.1"/>
    <property type="molecule type" value="Genomic_DNA"/>
</dbReference>
<dbReference type="SMART" id="SM00343">
    <property type="entry name" value="ZnF_C2HC"/>
    <property type="match status" value="1"/>
</dbReference>
<dbReference type="InterPro" id="IPR005162">
    <property type="entry name" value="Retrotrans_gag_dom"/>
</dbReference>
<dbReference type="Gene3D" id="4.10.60.10">
    <property type="entry name" value="Zinc finger, CCHC-type"/>
    <property type="match status" value="1"/>
</dbReference>
<dbReference type="InterPro" id="IPR032567">
    <property type="entry name" value="RTL1-rel"/>
</dbReference>
<evidence type="ECO:0000256" key="3">
    <source>
        <dbReference type="SAM" id="MobiDB-lite"/>
    </source>
</evidence>
<evidence type="ECO:0000256" key="1">
    <source>
        <dbReference type="ARBA" id="ARBA00022664"/>
    </source>
</evidence>
<dbReference type="GO" id="GO:0003676">
    <property type="term" value="F:nucleic acid binding"/>
    <property type="evidence" value="ECO:0007669"/>
    <property type="project" value="InterPro"/>
</dbReference>
<organism evidence="5 6">
    <name type="scientific">Tremella mesenterica</name>
    <name type="common">Jelly fungus</name>
    <dbReference type="NCBI Taxonomy" id="5217"/>
    <lineage>
        <taxon>Eukaryota</taxon>
        <taxon>Fungi</taxon>
        <taxon>Dikarya</taxon>
        <taxon>Basidiomycota</taxon>
        <taxon>Agaricomycotina</taxon>
        <taxon>Tremellomycetes</taxon>
        <taxon>Tremellales</taxon>
        <taxon>Tremellaceae</taxon>
        <taxon>Tremella</taxon>
    </lineage>
</organism>
<feature type="region of interest" description="Disordered" evidence="3">
    <location>
        <begin position="303"/>
        <end position="336"/>
    </location>
</feature>
<keyword evidence="1" id="KW-0507">mRNA processing</keyword>
<dbReference type="SUPFAM" id="SSF57756">
    <property type="entry name" value="Retrovirus zinc finger-like domains"/>
    <property type="match status" value="1"/>
</dbReference>
<dbReference type="PANTHER" id="PTHR15503:SF22">
    <property type="entry name" value="TRANSPOSON TY3-I GAG POLYPROTEIN"/>
    <property type="match status" value="1"/>
</dbReference>
<feature type="compositionally biased region" description="Low complexity" evidence="3">
    <location>
        <begin position="245"/>
        <end position="260"/>
    </location>
</feature>
<evidence type="ECO:0000313" key="6">
    <source>
        <dbReference type="Proteomes" id="UP000289152"/>
    </source>
</evidence>
<name>A0A4Q1BNG4_TREME</name>
<dbReference type="GO" id="GO:0008270">
    <property type="term" value="F:zinc ion binding"/>
    <property type="evidence" value="ECO:0007669"/>
    <property type="project" value="UniProtKB-KW"/>
</dbReference>
<feature type="compositionally biased region" description="Polar residues" evidence="3">
    <location>
        <begin position="303"/>
        <end position="316"/>
    </location>
</feature>
<sequence>MEATLNSHLELMMNRIMQLEQDLASAQLHQAPTTITSKKEPKINSPAPFSGRKDEAMEFLLKCDMVFDTQPQTYALNTTRIAFVTNLLKDEAYRWVMPHLMLPQDQKPAWVQDWSLFKEEFKRMFEDTNIIETARHKLKTLRQTGSATSYATEFQRHAAYLNWNDEALRHNFFDGLKDDVKDKILTPNNFKTFGDLVNNSIKWDDLLFQRRKGTPFHKNPTPARLDTPVIRNRPFTFQPSFRQIHTPSHTSTSASAGPTPMEVDAVRPRFSPLTNEERTFRINNKLCLYCGKPGHMAHECRVRSNNRTPSKVNATINNNNNNNNNTPVPKNSKPQV</sequence>
<keyword evidence="2" id="KW-0863">Zinc-finger</keyword>
<dbReference type="PANTHER" id="PTHR15503">
    <property type="entry name" value="LDOC1 RELATED"/>
    <property type="match status" value="1"/>
</dbReference>